<keyword evidence="6" id="KW-0675">Receptor</keyword>
<evidence type="ECO:0008006" key="11">
    <source>
        <dbReference type="Google" id="ProtNLM"/>
    </source>
</evidence>
<keyword evidence="2" id="KW-1003">Cell membrane</keyword>
<feature type="transmembrane region" description="Helical" evidence="8">
    <location>
        <begin position="372"/>
        <end position="391"/>
    </location>
</feature>
<dbReference type="GO" id="GO:0005886">
    <property type="term" value="C:plasma membrane"/>
    <property type="evidence" value="ECO:0007669"/>
    <property type="project" value="UniProtKB-SubCell"/>
</dbReference>
<sequence length="753" mass="87110">MKIVIFCALLVIGAIKPVYTIYTIDEYRQTSLNPKVIAKILYDILDVEKSAKMIISADQKCLSVKDIVNEFATLKNNDFQPIIITQKEVAHSQIKLYCSTQTIFSNNRQKIIKFLPAHKTFIYSPDLNVNFLSSNIDQISSNQNFYLVENDKNIQIMRITKYHEAHCKKELTVINSFNMVSNNWVVKNQKLMYMMERDFKGCNITFGMYGVPIFLPIDLMFGLNQEVLMALGRKYNFKSILKIIQNNKFDSVDYMIGTMLYLKTAKLLKYNDVSWPIGSIQEFFLVSRNTKQLIDFEKILMIFDLKTWILILISLIVPLISIQIINCFNETVQKFIYGGKVSSPTLNILAIFFGIRQTAYSRFLPKRSSTRMLFILFMFYSLIVRTCYQKLSFEFLTNDIYEKTSYTINDLIENNYTFISTDKRFFPQDTGKRIIKNVKVVDSNTFMHIITVDCVYKNSKYGILINSVIEAHIKPLLNHCPWVKTTVHAEDSLVLTATQNNELSDIIIKTVNGLMNAGIFNLKMKSFFRHAKKNLISLHSPKVLTLYDLCFYFEIWMVSLVLPLIVFISEFIIYKIRSQSRIRIKYLKQETFECIDFPMNAEEMQASQNIQEPEFECIDLPLNVEKMQADENIQESEFECIDSKMNIKEIQADKNIQDPEAEEENSINHSDAKENNLISVEENGNADGIIANQLSIVENSDRITEHHLSIIENDTVCSDSKEGNEIDDLIINVNALKEKEINTTEDNSTKVSN</sequence>
<protein>
    <recommendedName>
        <fullName evidence="11">Ionotropic receptor</fullName>
    </recommendedName>
</protein>
<gene>
    <name evidence="9" type="ORF">CHIRRI_LOCUS1936</name>
</gene>
<dbReference type="Proteomes" id="UP001153620">
    <property type="component" value="Chromosome 1"/>
</dbReference>
<keyword evidence="4 8" id="KW-1133">Transmembrane helix</keyword>
<feature type="transmembrane region" description="Helical" evidence="8">
    <location>
        <begin position="308"/>
        <end position="328"/>
    </location>
</feature>
<dbReference type="PANTHER" id="PTHR42643">
    <property type="entry name" value="IONOTROPIC RECEPTOR 20A-RELATED"/>
    <property type="match status" value="1"/>
</dbReference>
<proteinExistence type="predicted"/>
<evidence type="ECO:0000256" key="7">
    <source>
        <dbReference type="ARBA" id="ARBA00023180"/>
    </source>
</evidence>
<evidence type="ECO:0000313" key="10">
    <source>
        <dbReference type="Proteomes" id="UP001153620"/>
    </source>
</evidence>
<evidence type="ECO:0000256" key="1">
    <source>
        <dbReference type="ARBA" id="ARBA00004651"/>
    </source>
</evidence>
<dbReference type="OrthoDB" id="8050636at2759"/>
<evidence type="ECO:0000256" key="8">
    <source>
        <dbReference type="SAM" id="Phobius"/>
    </source>
</evidence>
<evidence type="ECO:0000313" key="9">
    <source>
        <dbReference type="EMBL" id="CAG9798961.1"/>
    </source>
</evidence>
<organism evidence="9 10">
    <name type="scientific">Chironomus riparius</name>
    <dbReference type="NCBI Taxonomy" id="315576"/>
    <lineage>
        <taxon>Eukaryota</taxon>
        <taxon>Metazoa</taxon>
        <taxon>Ecdysozoa</taxon>
        <taxon>Arthropoda</taxon>
        <taxon>Hexapoda</taxon>
        <taxon>Insecta</taxon>
        <taxon>Pterygota</taxon>
        <taxon>Neoptera</taxon>
        <taxon>Endopterygota</taxon>
        <taxon>Diptera</taxon>
        <taxon>Nematocera</taxon>
        <taxon>Chironomoidea</taxon>
        <taxon>Chironomidae</taxon>
        <taxon>Chironominae</taxon>
        <taxon>Chironomus</taxon>
    </lineage>
</organism>
<keyword evidence="10" id="KW-1185">Reference proteome</keyword>
<accession>A0A9N9RLF6</accession>
<keyword evidence="3 8" id="KW-0812">Transmembrane</keyword>
<reference evidence="9" key="2">
    <citation type="submission" date="2022-10" db="EMBL/GenBank/DDBJ databases">
        <authorList>
            <consortium name="ENA_rothamsted_submissions"/>
            <consortium name="culmorum"/>
            <person name="King R."/>
        </authorList>
    </citation>
    <scope>NUCLEOTIDE SEQUENCE</scope>
</reference>
<evidence type="ECO:0000256" key="6">
    <source>
        <dbReference type="ARBA" id="ARBA00023170"/>
    </source>
</evidence>
<dbReference type="Gene3D" id="1.10.287.70">
    <property type="match status" value="1"/>
</dbReference>
<reference evidence="9" key="1">
    <citation type="submission" date="2022-01" db="EMBL/GenBank/DDBJ databases">
        <authorList>
            <person name="King R."/>
        </authorList>
    </citation>
    <scope>NUCLEOTIDE SEQUENCE</scope>
</reference>
<comment type="subcellular location">
    <subcellularLocation>
        <location evidence="1">Cell membrane</location>
        <topology evidence="1">Multi-pass membrane protein</topology>
    </subcellularLocation>
</comment>
<evidence type="ECO:0000256" key="3">
    <source>
        <dbReference type="ARBA" id="ARBA00022692"/>
    </source>
</evidence>
<keyword evidence="5 8" id="KW-0472">Membrane</keyword>
<dbReference type="AlphaFoldDB" id="A0A9N9RLF6"/>
<keyword evidence="7" id="KW-0325">Glycoprotein</keyword>
<evidence type="ECO:0000256" key="4">
    <source>
        <dbReference type="ARBA" id="ARBA00022989"/>
    </source>
</evidence>
<dbReference type="InterPro" id="IPR052192">
    <property type="entry name" value="Insect_Ionotropic_Sensory_Rcpt"/>
</dbReference>
<feature type="transmembrane region" description="Helical" evidence="8">
    <location>
        <begin position="551"/>
        <end position="574"/>
    </location>
</feature>
<evidence type="ECO:0000256" key="2">
    <source>
        <dbReference type="ARBA" id="ARBA00022475"/>
    </source>
</evidence>
<dbReference type="EMBL" id="OU895877">
    <property type="protein sequence ID" value="CAG9798961.1"/>
    <property type="molecule type" value="Genomic_DNA"/>
</dbReference>
<evidence type="ECO:0000256" key="5">
    <source>
        <dbReference type="ARBA" id="ARBA00023136"/>
    </source>
</evidence>
<name>A0A9N9RLF6_9DIPT</name>
<dbReference type="PANTHER" id="PTHR42643:SF30">
    <property type="entry name" value="IONOTROPIC RECEPTOR 40A-RELATED"/>
    <property type="match status" value="1"/>
</dbReference>